<reference evidence="3 4" key="1">
    <citation type="submission" date="2022-06" db="EMBL/GenBank/DDBJ databases">
        <title>Paraconexibacter antarcticus.</title>
        <authorList>
            <person name="Kim C.S."/>
        </authorList>
    </citation>
    <scope>NUCLEOTIDE SEQUENCE [LARGE SCALE GENOMIC DNA]</scope>
    <source>
        <strain evidence="3 4">02-257</strain>
    </source>
</reference>
<protein>
    <submittedName>
        <fullName evidence="3">Uncharacterized protein</fullName>
    </submittedName>
</protein>
<evidence type="ECO:0000313" key="3">
    <source>
        <dbReference type="EMBL" id="UTI63578.1"/>
    </source>
</evidence>
<keyword evidence="2" id="KW-0812">Transmembrane</keyword>
<feature type="compositionally biased region" description="Low complexity" evidence="1">
    <location>
        <begin position="16"/>
        <end position="32"/>
    </location>
</feature>
<dbReference type="EMBL" id="CP098502">
    <property type="protein sequence ID" value="UTI63578.1"/>
    <property type="molecule type" value="Genomic_DNA"/>
</dbReference>
<sequence>MGKRSRSRSGAVKGISNAPAASKRAAAASSGADTTSVVGRAKTSWKAAGAVAPGVVKEPGRVPRTDRPTRRPGRQRRGERPAALWGRAPISEFAILAGTIVLIAGMLRGPAKAGGTLTGGLALITIAVLEFAGREHVRGYRSHTLFLSMIIVIVVHFAIGFAVGAHTARSPVFFGLDVVLFGVLATALSKQFSIARLKAAPDRSR</sequence>
<feature type="compositionally biased region" description="Basic and acidic residues" evidence="1">
    <location>
        <begin position="58"/>
        <end position="69"/>
    </location>
</feature>
<evidence type="ECO:0000256" key="2">
    <source>
        <dbReference type="SAM" id="Phobius"/>
    </source>
</evidence>
<evidence type="ECO:0000313" key="4">
    <source>
        <dbReference type="Proteomes" id="UP001056035"/>
    </source>
</evidence>
<evidence type="ECO:0000256" key="1">
    <source>
        <dbReference type="SAM" id="MobiDB-lite"/>
    </source>
</evidence>
<keyword evidence="4" id="KW-1185">Reference proteome</keyword>
<feature type="transmembrane region" description="Helical" evidence="2">
    <location>
        <begin position="113"/>
        <end position="133"/>
    </location>
</feature>
<feature type="compositionally biased region" description="Low complexity" evidence="1">
    <location>
        <begin position="46"/>
        <end position="57"/>
    </location>
</feature>
<feature type="transmembrane region" description="Helical" evidence="2">
    <location>
        <begin position="84"/>
        <end position="107"/>
    </location>
</feature>
<accession>A0ABY5DNH6</accession>
<dbReference type="Proteomes" id="UP001056035">
    <property type="component" value="Chromosome"/>
</dbReference>
<organism evidence="3 4">
    <name type="scientific">Paraconexibacter antarcticus</name>
    <dbReference type="NCBI Taxonomy" id="2949664"/>
    <lineage>
        <taxon>Bacteria</taxon>
        <taxon>Bacillati</taxon>
        <taxon>Actinomycetota</taxon>
        <taxon>Thermoleophilia</taxon>
        <taxon>Solirubrobacterales</taxon>
        <taxon>Paraconexibacteraceae</taxon>
        <taxon>Paraconexibacter</taxon>
    </lineage>
</organism>
<feature type="region of interest" description="Disordered" evidence="1">
    <location>
        <begin position="1"/>
        <end position="81"/>
    </location>
</feature>
<proteinExistence type="predicted"/>
<name>A0ABY5DNH6_9ACTN</name>
<gene>
    <name evidence="3" type="ORF">NBH00_19820</name>
</gene>
<feature type="transmembrane region" description="Helical" evidence="2">
    <location>
        <begin position="145"/>
        <end position="165"/>
    </location>
</feature>
<feature type="transmembrane region" description="Helical" evidence="2">
    <location>
        <begin position="171"/>
        <end position="188"/>
    </location>
</feature>
<keyword evidence="2" id="KW-1133">Transmembrane helix</keyword>
<keyword evidence="2" id="KW-0472">Membrane</keyword>
<dbReference type="RefSeq" id="WP_254570303.1">
    <property type="nucleotide sequence ID" value="NZ_CP098502.1"/>
</dbReference>